<evidence type="ECO:0000256" key="8">
    <source>
        <dbReference type="PIRSR" id="PIRSR006621-1"/>
    </source>
</evidence>
<dbReference type="PANTHER" id="PTHR45846">
    <property type="entry name" value="TRNA-DIHYDROURIDINE(47) SYNTHASE [NAD(P)(+)]-LIKE"/>
    <property type="match status" value="1"/>
</dbReference>
<dbReference type="InterPro" id="IPR013785">
    <property type="entry name" value="Aldolase_TIM"/>
</dbReference>
<dbReference type="GO" id="GO:0050660">
    <property type="term" value="F:flavin adenine dinucleotide binding"/>
    <property type="evidence" value="ECO:0007669"/>
    <property type="project" value="InterPro"/>
</dbReference>
<keyword evidence="2 7" id="KW-0285">Flavoprotein</keyword>
<evidence type="ECO:0000256" key="6">
    <source>
        <dbReference type="ARBA" id="ARBA00023002"/>
    </source>
</evidence>
<feature type="binding site" evidence="9">
    <location>
        <position position="64"/>
    </location>
    <ligand>
        <name>FMN</name>
        <dbReference type="ChEBI" id="CHEBI:58210"/>
    </ligand>
</feature>
<feature type="binding site" evidence="9">
    <location>
        <position position="133"/>
    </location>
    <ligand>
        <name>FMN</name>
        <dbReference type="ChEBI" id="CHEBI:58210"/>
    </ligand>
</feature>
<dbReference type="GO" id="GO:0003723">
    <property type="term" value="F:RNA binding"/>
    <property type="evidence" value="ECO:0007669"/>
    <property type="project" value="TreeGrafter"/>
</dbReference>
<evidence type="ECO:0000256" key="1">
    <source>
        <dbReference type="ARBA" id="ARBA00001917"/>
    </source>
</evidence>
<keyword evidence="9" id="KW-0547">Nucleotide-binding</keyword>
<dbReference type="InterPro" id="IPR001269">
    <property type="entry name" value="DUS_fam"/>
</dbReference>
<proteinExistence type="inferred from homology"/>
<keyword evidence="4 7" id="KW-0819">tRNA processing</keyword>
<dbReference type="SUPFAM" id="SSF51395">
    <property type="entry name" value="FMN-linked oxidoreductases"/>
    <property type="match status" value="1"/>
</dbReference>
<evidence type="ECO:0000313" key="11">
    <source>
        <dbReference type="EMBL" id="HIX38224.1"/>
    </source>
</evidence>
<dbReference type="PIRSF" id="PIRSF006621">
    <property type="entry name" value="Dus"/>
    <property type="match status" value="1"/>
</dbReference>
<evidence type="ECO:0000259" key="10">
    <source>
        <dbReference type="Pfam" id="PF01207"/>
    </source>
</evidence>
<sequence>MQYYFAPMEGITGYIYRNVHHRFFPGIDKYFSPFLSPGTKKTMTPKELRDILPENNQSYTLIPQILTNRSEDFLRLCRDLKEYGYKEVNLNLGCPSGTVVSKKKGAGFLEYPNELDRFLGEIFGETDLEISIKTRIGKDEPEEFEELLEIYNKYPLKELIIHPRIQTDYYKNSPNLEVFAMALEKAKASVCYNGDLFTAELYEDFCKRFPQMEKVMMGRGLLRNPALVQEIKGEGKLDKEKFLAFHDALCQEYEKVMSGDKNVLFKMKELWFYMGSLFGEDKKAMKKIKKAQRLPEYQAAVREMSALWQKNEFAGEKLK</sequence>
<evidence type="ECO:0000256" key="5">
    <source>
        <dbReference type="ARBA" id="ARBA00022857"/>
    </source>
</evidence>
<dbReference type="Proteomes" id="UP000824230">
    <property type="component" value="Unassembled WGS sequence"/>
</dbReference>
<dbReference type="Gene3D" id="3.20.20.70">
    <property type="entry name" value="Aldolase class I"/>
    <property type="match status" value="1"/>
</dbReference>
<feature type="active site" description="Proton donor" evidence="8">
    <location>
        <position position="94"/>
    </location>
</feature>
<dbReference type="InterPro" id="IPR035587">
    <property type="entry name" value="DUS-like_FMN-bd"/>
</dbReference>
<feature type="binding site" evidence="9">
    <location>
        <position position="162"/>
    </location>
    <ligand>
        <name>FMN</name>
        <dbReference type="ChEBI" id="CHEBI:58210"/>
    </ligand>
</feature>
<evidence type="ECO:0000256" key="4">
    <source>
        <dbReference type="ARBA" id="ARBA00022694"/>
    </source>
</evidence>
<comment type="cofactor">
    <cofactor evidence="1 7 9">
        <name>FMN</name>
        <dbReference type="ChEBI" id="CHEBI:58210"/>
    </cofactor>
</comment>
<evidence type="ECO:0000256" key="7">
    <source>
        <dbReference type="PIRNR" id="PIRNR006621"/>
    </source>
</evidence>
<organism evidence="11 12">
    <name type="scientific">Candidatus Blautia pullistercoris</name>
    <dbReference type="NCBI Taxonomy" id="2838499"/>
    <lineage>
        <taxon>Bacteria</taxon>
        <taxon>Bacillati</taxon>
        <taxon>Bacillota</taxon>
        <taxon>Clostridia</taxon>
        <taxon>Lachnospirales</taxon>
        <taxon>Lachnospiraceae</taxon>
        <taxon>Blautia</taxon>
    </lineage>
</organism>
<dbReference type="CDD" id="cd02801">
    <property type="entry name" value="DUS_like_FMN"/>
    <property type="match status" value="1"/>
</dbReference>
<gene>
    <name evidence="11" type="ORF">H9738_10215</name>
</gene>
<dbReference type="InterPro" id="IPR018517">
    <property type="entry name" value="tRNA_hU_synthase_CS"/>
</dbReference>
<dbReference type="PROSITE" id="PS01136">
    <property type="entry name" value="UPF0034"/>
    <property type="match status" value="1"/>
</dbReference>
<dbReference type="EMBL" id="DXFG01000218">
    <property type="protein sequence ID" value="HIX38224.1"/>
    <property type="molecule type" value="Genomic_DNA"/>
</dbReference>
<dbReference type="GO" id="GO:0017150">
    <property type="term" value="F:tRNA dihydrouridine synthase activity"/>
    <property type="evidence" value="ECO:0007669"/>
    <property type="project" value="InterPro"/>
</dbReference>
<name>A0A9D2AN20_9FIRM</name>
<comment type="caution">
    <text evidence="11">The sequence shown here is derived from an EMBL/GenBank/DDBJ whole genome shotgun (WGS) entry which is preliminary data.</text>
</comment>
<keyword evidence="5" id="KW-0521">NADP</keyword>
<comment type="function">
    <text evidence="7">Catalyzes the synthesis of 5,6-dihydrouridine (D), a modified base found in the D-loop of most tRNAs, via the reduction of the C5-C6 double bond in target uridines.</text>
</comment>
<accession>A0A9D2AN20</accession>
<dbReference type="PANTHER" id="PTHR45846:SF1">
    <property type="entry name" value="TRNA-DIHYDROURIDINE(47) SYNTHASE [NAD(P)(+)]-LIKE"/>
    <property type="match status" value="1"/>
</dbReference>
<dbReference type="AlphaFoldDB" id="A0A9D2AN20"/>
<evidence type="ECO:0000256" key="9">
    <source>
        <dbReference type="PIRSR" id="PIRSR006621-2"/>
    </source>
</evidence>
<evidence type="ECO:0000256" key="3">
    <source>
        <dbReference type="ARBA" id="ARBA00022643"/>
    </source>
</evidence>
<evidence type="ECO:0000313" key="12">
    <source>
        <dbReference type="Proteomes" id="UP000824230"/>
    </source>
</evidence>
<keyword evidence="3 7" id="KW-0288">FMN</keyword>
<feature type="binding site" evidence="9">
    <location>
        <begin position="218"/>
        <end position="219"/>
    </location>
    <ligand>
        <name>FMN</name>
        <dbReference type="ChEBI" id="CHEBI:58210"/>
    </ligand>
</feature>
<protein>
    <recommendedName>
        <fullName evidence="7">tRNA-dihydrouridine synthase</fullName>
        <ecNumber evidence="7">1.3.1.-</ecNumber>
    </recommendedName>
</protein>
<reference evidence="11" key="1">
    <citation type="journal article" date="2021" name="PeerJ">
        <title>Extensive microbial diversity within the chicken gut microbiome revealed by metagenomics and culture.</title>
        <authorList>
            <person name="Gilroy R."/>
            <person name="Ravi A."/>
            <person name="Getino M."/>
            <person name="Pursley I."/>
            <person name="Horton D.L."/>
            <person name="Alikhan N.F."/>
            <person name="Baker D."/>
            <person name="Gharbi K."/>
            <person name="Hall N."/>
            <person name="Watson M."/>
            <person name="Adriaenssens E.M."/>
            <person name="Foster-Nyarko E."/>
            <person name="Jarju S."/>
            <person name="Secka A."/>
            <person name="Antonio M."/>
            <person name="Oren A."/>
            <person name="Chaudhuri R.R."/>
            <person name="La Ragione R."/>
            <person name="Hildebrand F."/>
            <person name="Pallen M.J."/>
        </authorList>
    </citation>
    <scope>NUCLEOTIDE SEQUENCE</scope>
    <source>
        <strain evidence="11">ChiHjej12B11-1927</strain>
    </source>
</reference>
<dbReference type="Pfam" id="PF01207">
    <property type="entry name" value="Dus"/>
    <property type="match status" value="1"/>
</dbReference>
<reference evidence="11" key="2">
    <citation type="submission" date="2021-04" db="EMBL/GenBank/DDBJ databases">
        <authorList>
            <person name="Gilroy R."/>
        </authorList>
    </citation>
    <scope>NUCLEOTIDE SEQUENCE</scope>
    <source>
        <strain evidence="11">ChiHjej12B11-1927</strain>
    </source>
</reference>
<keyword evidence="6 7" id="KW-0560">Oxidoreductase</keyword>
<comment type="similarity">
    <text evidence="7">Belongs to the dus family.</text>
</comment>
<feature type="domain" description="DUS-like FMN-binding" evidence="10">
    <location>
        <begin position="5"/>
        <end position="257"/>
    </location>
</feature>
<evidence type="ECO:0000256" key="2">
    <source>
        <dbReference type="ARBA" id="ARBA00022630"/>
    </source>
</evidence>
<dbReference type="EC" id="1.3.1.-" evidence="7"/>